<gene>
    <name evidence="2" type="ORF">AAHA92_07796</name>
</gene>
<protein>
    <recommendedName>
        <fullName evidence="1">KIB1-4 beta-propeller domain-containing protein</fullName>
    </recommendedName>
</protein>
<sequence>MSTAAATTTEPRKISPWLMLPPPTQASHDHKLYSLGEKKVVSIKREAPPPPWAQGQVTHLGCTRGWMASFNEDNRQTFLSNPITGRHIRLPTLPDSTPPHNIILTSSPDAHDCRAIIAYYHSAGIAVCFPGHSTTNWLPMCDQLHYLDIAYSTRQKRLFCLTTSGSVECWDLESPSFLWKVPLCDSEDDDDEDDEDDIRFYYPKYLVMDEHSDRLFLVTRDVLGHVGRDGSYMKSVCSLGNDYPHKTLSFDVHEIDVNKGTLRYTEGSLDGLAMFVGANHSFALPAADVRGYSNT</sequence>
<evidence type="ECO:0000313" key="2">
    <source>
        <dbReference type="EMBL" id="KAL1565602.1"/>
    </source>
</evidence>
<accession>A0ABD1IAU0</accession>
<dbReference type="EMBL" id="JBEAFC010000003">
    <property type="protein sequence ID" value="KAL1565602.1"/>
    <property type="molecule type" value="Genomic_DNA"/>
</dbReference>
<feature type="domain" description="KIB1-4 beta-propeller" evidence="1">
    <location>
        <begin position="32"/>
        <end position="292"/>
    </location>
</feature>
<dbReference type="InterPro" id="IPR011041">
    <property type="entry name" value="Quinoprot_gluc/sorb_DH_b-prop"/>
</dbReference>
<dbReference type="AlphaFoldDB" id="A0ABD1IAU0"/>
<comment type="caution">
    <text evidence="2">The sequence shown here is derived from an EMBL/GenBank/DDBJ whole genome shotgun (WGS) entry which is preliminary data.</text>
</comment>
<keyword evidence="3" id="KW-1185">Reference proteome</keyword>
<evidence type="ECO:0000313" key="3">
    <source>
        <dbReference type="Proteomes" id="UP001567538"/>
    </source>
</evidence>
<dbReference type="Pfam" id="PF03478">
    <property type="entry name" value="Beta-prop_KIB1-4"/>
    <property type="match status" value="1"/>
</dbReference>
<dbReference type="PANTHER" id="PTHR44259">
    <property type="entry name" value="OS07G0183000 PROTEIN-RELATED"/>
    <property type="match status" value="1"/>
</dbReference>
<dbReference type="InterPro" id="IPR005174">
    <property type="entry name" value="KIB1-4_b-propeller"/>
</dbReference>
<dbReference type="SUPFAM" id="SSF50952">
    <property type="entry name" value="Soluble quinoprotein glucose dehydrogenase"/>
    <property type="match status" value="1"/>
</dbReference>
<reference evidence="2 3" key="1">
    <citation type="submission" date="2024-06" db="EMBL/GenBank/DDBJ databases">
        <title>A chromosome level genome sequence of Diviner's sage (Salvia divinorum).</title>
        <authorList>
            <person name="Ford S.A."/>
            <person name="Ro D.-K."/>
            <person name="Ness R.W."/>
            <person name="Phillips M.A."/>
        </authorList>
    </citation>
    <scope>NUCLEOTIDE SEQUENCE [LARGE SCALE GENOMIC DNA]</scope>
    <source>
        <strain evidence="2">SAF-2024a</strain>
        <tissue evidence="2">Leaf</tissue>
    </source>
</reference>
<name>A0ABD1IAU0_SALDI</name>
<dbReference type="InterPro" id="IPR050942">
    <property type="entry name" value="F-box_BR-signaling"/>
</dbReference>
<dbReference type="PANTHER" id="PTHR44259:SF37">
    <property type="entry name" value="DUF1618 DOMAIN-CONTAINING PROTEIN"/>
    <property type="match status" value="1"/>
</dbReference>
<dbReference type="Proteomes" id="UP001567538">
    <property type="component" value="Unassembled WGS sequence"/>
</dbReference>
<proteinExistence type="predicted"/>
<organism evidence="2 3">
    <name type="scientific">Salvia divinorum</name>
    <name type="common">Maria pastora</name>
    <name type="synonym">Diviner's sage</name>
    <dbReference type="NCBI Taxonomy" id="28513"/>
    <lineage>
        <taxon>Eukaryota</taxon>
        <taxon>Viridiplantae</taxon>
        <taxon>Streptophyta</taxon>
        <taxon>Embryophyta</taxon>
        <taxon>Tracheophyta</taxon>
        <taxon>Spermatophyta</taxon>
        <taxon>Magnoliopsida</taxon>
        <taxon>eudicotyledons</taxon>
        <taxon>Gunneridae</taxon>
        <taxon>Pentapetalae</taxon>
        <taxon>asterids</taxon>
        <taxon>lamiids</taxon>
        <taxon>Lamiales</taxon>
        <taxon>Lamiaceae</taxon>
        <taxon>Nepetoideae</taxon>
        <taxon>Mentheae</taxon>
        <taxon>Salviinae</taxon>
        <taxon>Salvia</taxon>
        <taxon>Salvia subgen. Calosphace</taxon>
    </lineage>
</organism>
<evidence type="ECO:0000259" key="1">
    <source>
        <dbReference type="Pfam" id="PF03478"/>
    </source>
</evidence>